<organism evidence="1 2">
    <name type="scientific">Leucogyrophana mollusca</name>
    <dbReference type="NCBI Taxonomy" id="85980"/>
    <lineage>
        <taxon>Eukaryota</taxon>
        <taxon>Fungi</taxon>
        <taxon>Dikarya</taxon>
        <taxon>Basidiomycota</taxon>
        <taxon>Agaricomycotina</taxon>
        <taxon>Agaricomycetes</taxon>
        <taxon>Agaricomycetidae</taxon>
        <taxon>Boletales</taxon>
        <taxon>Boletales incertae sedis</taxon>
        <taxon>Leucogyrophana</taxon>
    </lineage>
</organism>
<protein>
    <submittedName>
        <fullName evidence="1">Uncharacterized protein</fullName>
    </submittedName>
</protein>
<reference evidence="1" key="1">
    <citation type="journal article" date="2021" name="New Phytol.">
        <title>Evolutionary innovations through gain and loss of genes in the ectomycorrhizal Boletales.</title>
        <authorList>
            <person name="Wu G."/>
            <person name="Miyauchi S."/>
            <person name="Morin E."/>
            <person name="Kuo A."/>
            <person name="Drula E."/>
            <person name="Varga T."/>
            <person name="Kohler A."/>
            <person name="Feng B."/>
            <person name="Cao Y."/>
            <person name="Lipzen A."/>
            <person name="Daum C."/>
            <person name="Hundley H."/>
            <person name="Pangilinan J."/>
            <person name="Johnson J."/>
            <person name="Barry K."/>
            <person name="LaButti K."/>
            <person name="Ng V."/>
            <person name="Ahrendt S."/>
            <person name="Min B."/>
            <person name="Choi I.G."/>
            <person name="Park H."/>
            <person name="Plett J.M."/>
            <person name="Magnuson J."/>
            <person name="Spatafora J.W."/>
            <person name="Nagy L.G."/>
            <person name="Henrissat B."/>
            <person name="Grigoriev I.V."/>
            <person name="Yang Z.L."/>
            <person name="Xu J."/>
            <person name="Martin F.M."/>
        </authorList>
    </citation>
    <scope>NUCLEOTIDE SEQUENCE</scope>
    <source>
        <strain evidence="1">KUC20120723A-06</strain>
    </source>
</reference>
<keyword evidence="2" id="KW-1185">Reference proteome</keyword>
<proteinExistence type="predicted"/>
<evidence type="ECO:0000313" key="1">
    <source>
        <dbReference type="EMBL" id="KAH7917007.1"/>
    </source>
</evidence>
<sequence length="402" mass="45716">VRRGAKDQIIDNFYIPKLEFLQSVVPSICQAGSIIQWSADTTEHAHITEIKDPARSSNNNDYDPQIVRHLDREEKRRRFELATSLKENLRACENSGGDDVSEDDGDNDDGDDDERVGAGDGGPRSVTNYFVRAKLLLQATHRSSLTPPRSFVAHSTAINLTYDPNIRRILVNDLADKYLLPDLRGALADYLQREEQLKGGLHNISRPRRALGPCALPFDYVQVWYKLRLQGTSYHDPHLVLPAQTVNASPPSSQWENGRYDTVLVHTDGDYEWPRSGLNGHTVAQIRAILHPLSSRQEHRRSWDKEALAYVERFDIIPQPDGSLVDRATQMHVLKRALRSNGQPMGDIIPLKQLRSLVQLIPRFRSNADARLKSTNVMKYSSTFYLNKFFSKELYYALSNSR</sequence>
<gene>
    <name evidence="1" type="ORF">BV22DRAFT_1052756</name>
</gene>
<feature type="non-terminal residue" evidence="1">
    <location>
        <position position="1"/>
    </location>
</feature>
<comment type="caution">
    <text evidence="1">The sequence shown here is derived from an EMBL/GenBank/DDBJ whole genome shotgun (WGS) entry which is preliminary data.</text>
</comment>
<dbReference type="Proteomes" id="UP000790709">
    <property type="component" value="Unassembled WGS sequence"/>
</dbReference>
<dbReference type="EMBL" id="MU267359">
    <property type="protein sequence ID" value="KAH7917007.1"/>
    <property type="molecule type" value="Genomic_DNA"/>
</dbReference>
<accession>A0ACB8AUU1</accession>
<evidence type="ECO:0000313" key="2">
    <source>
        <dbReference type="Proteomes" id="UP000790709"/>
    </source>
</evidence>
<name>A0ACB8AUU1_9AGAM</name>